<feature type="region of interest" description="Disordered" evidence="1">
    <location>
        <begin position="392"/>
        <end position="413"/>
    </location>
</feature>
<gene>
    <name evidence="2" type="ORF">C1SCF055_LOCUS28107</name>
</gene>
<evidence type="ECO:0000313" key="2">
    <source>
        <dbReference type="EMBL" id="CAI4002135.1"/>
    </source>
</evidence>
<dbReference type="EMBL" id="CAMXCT010003048">
    <property type="protein sequence ID" value="CAI4002135.1"/>
    <property type="molecule type" value="Genomic_DNA"/>
</dbReference>
<sequence>MQFKKAKDIEVKNFIAAECFELAKDRLPDEYNVLGMRWLLTWKYDDKYQDGRKAKARAIVLGYQDPSYADRKTAAPTPSRASRQLFFQLCSWKRFKMAKGDISGAFLQGDDLTEELWCRPLKEITEKLEVKEGTPMLMKKAAYGLVQKSDYSIELKQDRFIDEMTEIFLTKDRSRQVECPTTDEEKRKLRGALGSLSWFIAWSDAAWANRPNEVDSTEGIFIGMCTPKLREGFHSPVTPVFWKSGCINRVCRSPATAETMAALNTEDDLTYVWVMWSELLGHNIQLRDVDHAASLTKGTLVTDSKNLYDKLHRATPVVKGPEKRADIEALSLRQNLQRSQTTLRWVEGGAMLANVLTKCHEKAQGWLFLSLDFTWKLVYDQNMCSSKKRRAAGIQPLQDTQHSHVRAKEEGET</sequence>
<keyword evidence="4" id="KW-1185">Reference proteome</keyword>
<protein>
    <submittedName>
        <fullName evidence="3">Copia protein</fullName>
    </submittedName>
</protein>
<dbReference type="EMBL" id="CAMXCT030003048">
    <property type="protein sequence ID" value="CAL4789447.1"/>
    <property type="molecule type" value="Genomic_DNA"/>
</dbReference>
<name>A0A9P1D2M5_9DINO</name>
<evidence type="ECO:0000313" key="3">
    <source>
        <dbReference type="EMBL" id="CAL4789447.1"/>
    </source>
</evidence>
<reference evidence="2" key="1">
    <citation type="submission" date="2022-10" db="EMBL/GenBank/DDBJ databases">
        <authorList>
            <person name="Chen Y."/>
            <person name="Dougan E. K."/>
            <person name="Chan C."/>
            <person name="Rhodes N."/>
            <person name="Thang M."/>
        </authorList>
    </citation>
    <scope>NUCLEOTIDE SEQUENCE</scope>
</reference>
<dbReference type="AlphaFoldDB" id="A0A9P1D2M5"/>
<reference evidence="3 4" key="2">
    <citation type="submission" date="2024-05" db="EMBL/GenBank/DDBJ databases">
        <authorList>
            <person name="Chen Y."/>
            <person name="Shah S."/>
            <person name="Dougan E. K."/>
            <person name="Thang M."/>
            <person name="Chan C."/>
        </authorList>
    </citation>
    <scope>NUCLEOTIDE SEQUENCE [LARGE SCALE GENOMIC DNA]</scope>
</reference>
<proteinExistence type="predicted"/>
<evidence type="ECO:0000313" key="4">
    <source>
        <dbReference type="Proteomes" id="UP001152797"/>
    </source>
</evidence>
<dbReference type="EMBL" id="CAMXCT020003048">
    <property type="protein sequence ID" value="CAL1155510.1"/>
    <property type="molecule type" value="Genomic_DNA"/>
</dbReference>
<comment type="caution">
    <text evidence="2">The sequence shown here is derived from an EMBL/GenBank/DDBJ whole genome shotgun (WGS) entry which is preliminary data.</text>
</comment>
<dbReference type="OrthoDB" id="3054497at2759"/>
<organism evidence="2">
    <name type="scientific">Cladocopium goreaui</name>
    <dbReference type="NCBI Taxonomy" id="2562237"/>
    <lineage>
        <taxon>Eukaryota</taxon>
        <taxon>Sar</taxon>
        <taxon>Alveolata</taxon>
        <taxon>Dinophyceae</taxon>
        <taxon>Suessiales</taxon>
        <taxon>Symbiodiniaceae</taxon>
        <taxon>Cladocopium</taxon>
    </lineage>
</organism>
<evidence type="ECO:0000256" key="1">
    <source>
        <dbReference type="SAM" id="MobiDB-lite"/>
    </source>
</evidence>
<dbReference type="Proteomes" id="UP001152797">
    <property type="component" value="Unassembled WGS sequence"/>
</dbReference>
<accession>A0A9P1D2M5</accession>